<dbReference type="VEuPathDB" id="AmoebaDB:NF0000430"/>
<evidence type="ECO:0000313" key="2">
    <source>
        <dbReference type="EMBL" id="KAF0984204.1"/>
    </source>
</evidence>
<gene>
    <name evidence="2" type="ORF">FDP41_007381</name>
</gene>
<dbReference type="AlphaFoldDB" id="A0A6A5CCC2"/>
<dbReference type="VEuPathDB" id="AmoebaDB:FDP41_007381"/>
<proteinExistence type="predicted"/>
<feature type="compositionally biased region" description="Low complexity" evidence="1">
    <location>
        <begin position="32"/>
        <end position="45"/>
    </location>
</feature>
<feature type="region of interest" description="Disordered" evidence="1">
    <location>
        <begin position="28"/>
        <end position="48"/>
    </location>
</feature>
<dbReference type="GeneID" id="68114599"/>
<dbReference type="OrthoDB" id="10630044at2759"/>
<evidence type="ECO:0000313" key="3">
    <source>
        <dbReference type="Proteomes" id="UP000444721"/>
    </source>
</evidence>
<organism evidence="2 3">
    <name type="scientific">Naegleria fowleri</name>
    <name type="common">Brain eating amoeba</name>
    <dbReference type="NCBI Taxonomy" id="5763"/>
    <lineage>
        <taxon>Eukaryota</taxon>
        <taxon>Discoba</taxon>
        <taxon>Heterolobosea</taxon>
        <taxon>Tetramitia</taxon>
        <taxon>Eutetramitia</taxon>
        <taxon>Vahlkampfiidae</taxon>
        <taxon>Naegleria</taxon>
    </lineage>
</organism>
<dbReference type="EMBL" id="VFQX01000003">
    <property type="protein sequence ID" value="KAF0984204.1"/>
    <property type="molecule type" value="Genomic_DNA"/>
</dbReference>
<keyword evidence="3" id="KW-1185">Reference proteome</keyword>
<protein>
    <submittedName>
        <fullName evidence="2">Uncharacterized protein</fullName>
    </submittedName>
</protein>
<comment type="caution">
    <text evidence="2">The sequence shown here is derived from an EMBL/GenBank/DDBJ whole genome shotgun (WGS) entry which is preliminary data.</text>
</comment>
<sequence>MMTPSQLQFLKPSQPQLQRMDLRSLTLKRKTQSSTSGTTTNNCQTPLHTRLSPSGKCIQTLSPFPNIVSTVPQSPLPLVPQVKQEEEHDSLHSSTCSHNNCLTRPELTPFSRYVQTQRGDDKMSTSSQVYIQRMRRIEMLRREENLRRNVVKLLNTTKGTMSVEQISVTFDEDLSSVLPVASNQNQPLTMKLSPDSSSIISDVSQSSQHSTNTIPTLETTFVCDRKKNICQIIRKIRARHYRSFFNLTPSQKSAWITLNHLLKTQH</sequence>
<dbReference type="Proteomes" id="UP000444721">
    <property type="component" value="Unassembled WGS sequence"/>
</dbReference>
<evidence type="ECO:0000256" key="1">
    <source>
        <dbReference type="SAM" id="MobiDB-lite"/>
    </source>
</evidence>
<name>A0A6A5CCC2_NAEFO</name>
<accession>A0A6A5CCC2</accession>
<reference evidence="2 3" key="1">
    <citation type="journal article" date="2019" name="Sci. Rep.">
        <title>Nanopore sequencing improves the draft genome of the human pathogenic amoeba Naegleria fowleri.</title>
        <authorList>
            <person name="Liechti N."/>
            <person name="Schurch N."/>
            <person name="Bruggmann R."/>
            <person name="Wittwer M."/>
        </authorList>
    </citation>
    <scope>NUCLEOTIDE SEQUENCE [LARGE SCALE GENOMIC DNA]</scope>
    <source>
        <strain evidence="2 3">ATCC 30894</strain>
    </source>
</reference>
<dbReference type="RefSeq" id="XP_044568917.1">
    <property type="nucleotide sequence ID" value="XM_044711120.1"/>
</dbReference>